<dbReference type="Gene3D" id="2.60.120.430">
    <property type="entry name" value="Galactose-binding lectin"/>
    <property type="match status" value="2"/>
</dbReference>
<dbReference type="SUPFAM" id="SSF49785">
    <property type="entry name" value="Galactose-binding domain-like"/>
    <property type="match status" value="2"/>
</dbReference>
<accession>A0ABU5HGX9</accession>
<dbReference type="Pfam" id="PF01522">
    <property type="entry name" value="Polysacc_deac_1"/>
    <property type="match status" value="1"/>
</dbReference>
<dbReference type="InterPro" id="IPR051398">
    <property type="entry name" value="Polysacch_Deacetylase"/>
</dbReference>
<dbReference type="EMBL" id="JAXIVS010000022">
    <property type="protein sequence ID" value="MDY7232713.1"/>
    <property type="molecule type" value="Genomic_DNA"/>
</dbReference>
<organism evidence="4 5">
    <name type="scientific">Hyalangium rubrum</name>
    <dbReference type="NCBI Taxonomy" id="3103134"/>
    <lineage>
        <taxon>Bacteria</taxon>
        <taxon>Pseudomonadati</taxon>
        <taxon>Myxococcota</taxon>
        <taxon>Myxococcia</taxon>
        <taxon>Myxococcales</taxon>
        <taxon>Cystobacterineae</taxon>
        <taxon>Archangiaceae</taxon>
        <taxon>Hyalangium</taxon>
    </lineage>
</organism>
<dbReference type="InterPro" id="IPR002509">
    <property type="entry name" value="NODB_dom"/>
</dbReference>
<evidence type="ECO:0000313" key="4">
    <source>
        <dbReference type="EMBL" id="MDY7232713.1"/>
    </source>
</evidence>
<sequence>MRGWNGWHRVLGGLVVALFLGAAPAWASTPFQRGMVSITLDDGWPSQFTVARPALNARGIPATYFLVTEGTRNGWAGYVTVAQVQTLIAEGNEIGGHTMTHRDLTTLSATEVEAELRDSQAWLKTQFGLQAVPSFASPYGAYNASVLATIQQYYGSHRTVNSGQNFKDSNVLQLRAYDVHSGVSVATVRTWIDAAAADGSWIILTFHQFVTGTPTQSTEVNLGNFEAILDYIQTKNVDVVTVAEGVALMDGLPGGTQGNTVVYEDGMGDGFTDWSWATHDLGNRAVVHSGLTSLSAELDGWGGLFLHHTSGLDASQYSAIELWVHGGTTGGQGVRLDFFNGSQLQGSVRLDAVLGHPILAGTWQQVVVPLSAVGLPTGTVRDIYLQDNTGTNQATVYFDDIRLVRSGAPPPPPPPPTTPPFSLYAEGLGAGFDDWSWATHNLYSQGLVHAGASAISVELDSWSALFFNANTGVDLSRYKSLSLWVHGGTSGGQIARVLFRDGPNVLGERRLDQALGHAIQPGTWQRIVIPFSTLGLSTGTLKEFYLQDQSGGDQGTLYVDDIQLLP</sequence>
<comment type="subcellular location">
    <subcellularLocation>
        <location evidence="1">Secreted</location>
    </subcellularLocation>
</comment>
<evidence type="ECO:0000259" key="3">
    <source>
        <dbReference type="PROSITE" id="PS51677"/>
    </source>
</evidence>
<proteinExistence type="predicted"/>
<evidence type="ECO:0000256" key="1">
    <source>
        <dbReference type="ARBA" id="ARBA00004613"/>
    </source>
</evidence>
<feature type="domain" description="NodB homology" evidence="3">
    <location>
        <begin position="34"/>
        <end position="240"/>
    </location>
</feature>
<keyword evidence="5" id="KW-1185">Reference proteome</keyword>
<dbReference type="InterPro" id="IPR008979">
    <property type="entry name" value="Galactose-bd-like_sf"/>
</dbReference>
<dbReference type="InterPro" id="IPR011330">
    <property type="entry name" value="Glyco_hydro/deAcase_b/a-brl"/>
</dbReference>
<reference evidence="4 5" key="1">
    <citation type="submission" date="2023-12" db="EMBL/GenBank/DDBJ databases">
        <title>the genome sequence of Hyalangium sp. s54d21.</title>
        <authorList>
            <person name="Zhang X."/>
        </authorList>
    </citation>
    <scope>NUCLEOTIDE SEQUENCE [LARGE SCALE GENOMIC DNA]</scope>
    <source>
        <strain evidence="5">s54d21</strain>
    </source>
</reference>
<evidence type="ECO:0000313" key="5">
    <source>
        <dbReference type="Proteomes" id="UP001291309"/>
    </source>
</evidence>
<dbReference type="CDD" id="cd10970">
    <property type="entry name" value="CE4_DAC_u1_6s"/>
    <property type="match status" value="1"/>
</dbReference>
<dbReference type="SUPFAM" id="SSF88713">
    <property type="entry name" value="Glycoside hydrolase/deacetylase"/>
    <property type="match status" value="1"/>
</dbReference>
<comment type="caution">
    <text evidence="4">The sequence shown here is derived from an EMBL/GenBank/DDBJ whole genome shotgun (WGS) entry which is preliminary data.</text>
</comment>
<dbReference type="Gene3D" id="3.20.20.370">
    <property type="entry name" value="Glycoside hydrolase/deacetylase"/>
    <property type="match status" value="1"/>
</dbReference>
<dbReference type="RefSeq" id="WP_321551426.1">
    <property type="nucleotide sequence ID" value="NZ_JAXIVS010000022.1"/>
</dbReference>
<keyword evidence="2" id="KW-0732">Signal</keyword>
<dbReference type="Proteomes" id="UP001291309">
    <property type="component" value="Unassembled WGS sequence"/>
</dbReference>
<dbReference type="PANTHER" id="PTHR34216">
    <property type="match status" value="1"/>
</dbReference>
<evidence type="ECO:0000256" key="2">
    <source>
        <dbReference type="ARBA" id="ARBA00022729"/>
    </source>
</evidence>
<gene>
    <name evidence="4" type="ORF">SYV04_40380</name>
</gene>
<dbReference type="PROSITE" id="PS51677">
    <property type="entry name" value="NODB"/>
    <property type="match status" value="1"/>
</dbReference>
<dbReference type="PANTHER" id="PTHR34216:SF3">
    <property type="entry name" value="POLY-BETA-1,6-N-ACETYL-D-GLUCOSAMINE N-DEACETYLASE"/>
    <property type="match status" value="1"/>
</dbReference>
<protein>
    <submittedName>
        <fullName evidence="4">Polysaccharide deacetylase family protein</fullName>
    </submittedName>
</protein>
<name>A0ABU5HGX9_9BACT</name>